<gene>
    <name evidence="2" type="ORF">SAMN06295912_11220</name>
</gene>
<reference evidence="3" key="1">
    <citation type="submission" date="2017-06" db="EMBL/GenBank/DDBJ databases">
        <authorList>
            <person name="Varghese N."/>
            <person name="Submissions S."/>
        </authorList>
    </citation>
    <scope>NUCLEOTIDE SEQUENCE [LARGE SCALE GENOMIC DNA]</scope>
    <source>
        <strain evidence="3">LNB2</strain>
    </source>
</reference>
<keyword evidence="3" id="KW-1185">Reference proteome</keyword>
<proteinExistence type="predicted"/>
<name>A0A239GEV8_9SPHN</name>
<evidence type="ECO:0000313" key="2">
    <source>
        <dbReference type="EMBL" id="SNS67278.1"/>
    </source>
</evidence>
<dbReference type="AlphaFoldDB" id="A0A239GEV8"/>
<accession>A0A239GEV8</accession>
<feature type="region of interest" description="Disordered" evidence="1">
    <location>
        <begin position="49"/>
        <end position="73"/>
    </location>
</feature>
<protein>
    <submittedName>
        <fullName evidence="2">Uncharacterized protein</fullName>
    </submittedName>
</protein>
<dbReference type="OrthoDB" id="7508430at2"/>
<dbReference type="Proteomes" id="UP000198281">
    <property type="component" value="Unassembled WGS sequence"/>
</dbReference>
<dbReference type="EMBL" id="FZOS01000012">
    <property type="protein sequence ID" value="SNS67278.1"/>
    <property type="molecule type" value="Genomic_DNA"/>
</dbReference>
<sequence length="73" mass="7695">MPHAKRAAIPAAPRKSLIEWIENDGNSADISQPACSSQAKALHARILSDPYDGNRETPEPLACPAGLPLPPLG</sequence>
<evidence type="ECO:0000313" key="3">
    <source>
        <dbReference type="Proteomes" id="UP000198281"/>
    </source>
</evidence>
<evidence type="ECO:0000256" key="1">
    <source>
        <dbReference type="SAM" id="MobiDB-lite"/>
    </source>
</evidence>
<organism evidence="2 3">
    <name type="scientific">Edaphosphingomonas laterariae</name>
    <dbReference type="NCBI Taxonomy" id="861865"/>
    <lineage>
        <taxon>Bacteria</taxon>
        <taxon>Pseudomonadati</taxon>
        <taxon>Pseudomonadota</taxon>
        <taxon>Alphaproteobacteria</taxon>
        <taxon>Sphingomonadales</taxon>
        <taxon>Rhizorhabdaceae</taxon>
        <taxon>Edaphosphingomonas</taxon>
    </lineage>
</organism>